<keyword evidence="6" id="KW-1185">Reference proteome</keyword>
<feature type="domain" description="AAA+ ATPase" evidence="4">
    <location>
        <begin position="99"/>
        <end position="221"/>
    </location>
</feature>
<dbReference type="PANTHER" id="PTHR30050">
    <property type="entry name" value="CHROMOSOMAL REPLICATION INITIATOR PROTEIN DNAA"/>
    <property type="match status" value="1"/>
</dbReference>
<evidence type="ECO:0000259" key="4">
    <source>
        <dbReference type="SMART" id="SM00382"/>
    </source>
</evidence>
<evidence type="ECO:0000313" key="5">
    <source>
        <dbReference type="EMBL" id="MBC3920044.1"/>
    </source>
</evidence>
<dbReference type="GO" id="GO:0005524">
    <property type="term" value="F:ATP binding"/>
    <property type="evidence" value="ECO:0007669"/>
    <property type="project" value="UniProtKB-KW"/>
</dbReference>
<dbReference type="EMBL" id="JACOGF010000013">
    <property type="protein sequence ID" value="MBC3920044.1"/>
    <property type="molecule type" value="Genomic_DNA"/>
</dbReference>
<dbReference type="InterPro" id="IPR003593">
    <property type="entry name" value="AAA+_ATPase"/>
</dbReference>
<dbReference type="InterPro" id="IPR027417">
    <property type="entry name" value="P-loop_NTPase"/>
</dbReference>
<comment type="similarity">
    <text evidence="1">Belongs to the IS21/IS1162 putative ATP-binding protein family.</text>
</comment>
<keyword evidence="3 5" id="KW-0067">ATP-binding</keyword>
<comment type="caution">
    <text evidence="5">The sequence shown here is derived from an EMBL/GenBank/DDBJ whole genome shotgun (WGS) entry which is preliminary data.</text>
</comment>
<proteinExistence type="inferred from homology"/>
<accession>A0ABR6ZW03</accession>
<protein>
    <submittedName>
        <fullName evidence="5">ATP-binding protein</fullName>
    </submittedName>
</protein>
<dbReference type="SMART" id="SM00382">
    <property type="entry name" value="AAA"/>
    <property type="match status" value="1"/>
</dbReference>
<dbReference type="CDD" id="cd00009">
    <property type="entry name" value="AAA"/>
    <property type="match status" value="1"/>
</dbReference>
<reference evidence="5 6" key="1">
    <citation type="submission" date="2020-08" db="EMBL/GenBank/DDBJ databases">
        <title>Novel species isolated from subtropical streams in China.</title>
        <authorList>
            <person name="Lu H."/>
        </authorList>
    </citation>
    <scope>NUCLEOTIDE SEQUENCE [LARGE SCALE GENOMIC DNA]</scope>
    <source>
        <strain evidence="5 6">CY18W</strain>
    </source>
</reference>
<evidence type="ECO:0000256" key="3">
    <source>
        <dbReference type="ARBA" id="ARBA00022840"/>
    </source>
</evidence>
<dbReference type="Gene3D" id="3.40.50.300">
    <property type="entry name" value="P-loop containing nucleotide triphosphate hydrolases"/>
    <property type="match status" value="1"/>
</dbReference>
<evidence type="ECO:0000256" key="1">
    <source>
        <dbReference type="ARBA" id="ARBA00008059"/>
    </source>
</evidence>
<dbReference type="Proteomes" id="UP000650424">
    <property type="component" value="Unassembled WGS sequence"/>
</dbReference>
<dbReference type="PIRSF" id="PIRSF003073">
    <property type="entry name" value="DNAC_TnpB_IstB"/>
    <property type="match status" value="1"/>
</dbReference>
<evidence type="ECO:0000256" key="2">
    <source>
        <dbReference type="ARBA" id="ARBA00022741"/>
    </source>
</evidence>
<keyword evidence="2" id="KW-0547">Nucleotide-binding</keyword>
<evidence type="ECO:0000313" key="6">
    <source>
        <dbReference type="Proteomes" id="UP000650424"/>
    </source>
</evidence>
<dbReference type="NCBIfam" id="NF038214">
    <property type="entry name" value="IS21_help_AAA"/>
    <property type="match status" value="1"/>
</dbReference>
<organism evidence="5 6">
    <name type="scientific">Undibacterium hunanense</name>
    <dbReference type="NCBI Taxonomy" id="2762292"/>
    <lineage>
        <taxon>Bacteria</taxon>
        <taxon>Pseudomonadati</taxon>
        <taxon>Pseudomonadota</taxon>
        <taxon>Betaproteobacteria</taxon>
        <taxon>Burkholderiales</taxon>
        <taxon>Oxalobacteraceae</taxon>
        <taxon>Undibacterium</taxon>
    </lineage>
</organism>
<dbReference type="SUPFAM" id="SSF52540">
    <property type="entry name" value="P-loop containing nucleoside triphosphate hydrolases"/>
    <property type="match status" value="1"/>
</dbReference>
<gene>
    <name evidence="5" type="ORF">H8L32_21430</name>
</gene>
<dbReference type="InterPro" id="IPR028350">
    <property type="entry name" value="DNAC/IstB-like"/>
</dbReference>
<sequence length="251" mass="28296">MLINQTLEKLKELKLFGMAEELERQLPNPSARNLSFEDRIGGLVDYETTYRSNKRLTALLRNAKLKHTSACVEDIDYAQPRNLDKPLMLSLSNGDWVRQNINVIFAGPTGTGKSWLSCALGNQVCRQGMSVYFVRLPLLLDDLFAARATGTFVKRLNQLAKYDLLIIDDWGLAPVPDQSQGDLMELVDSRVGSRSTIITSQIPLELWHDYIGNKTIADAILDRLVHSSQYVKLRGETMRGKTVKEKKSAQK</sequence>
<dbReference type="RefSeq" id="WP_186949310.1">
    <property type="nucleotide sequence ID" value="NZ_JACOGF010000013.1"/>
</dbReference>
<dbReference type="Pfam" id="PF01695">
    <property type="entry name" value="IstB_IS21"/>
    <property type="match status" value="1"/>
</dbReference>
<dbReference type="InterPro" id="IPR002611">
    <property type="entry name" value="IstB_ATP-bd"/>
</dbReference>
<name>A0ABR6ZW03_9BURK</name>
<dbReference type="InterPro" id="IPR047661">
    <property type="entry name" value="IstB"/>
</dbReference>
<dbReference type="PANTHER" id="PTHR30050:SF4">
    <property type="entry name" value="ATP-BINDING PROTEIN RV3427C IN INSERTION SEQUENCE-RELATED"/>
    <property type="match status" value="1"/>
</dbReference>